<dbReference type="Pfam" id="PF14279">
    <property type="entry name" value="HNH_5"/>
    <property type="match status" value="1"/>
</dbReference>
<evidence type="ECO:0000313" key="3">
    <source>
        <dbReference type="Proteomes" id="UP000647017"/>
    </source>
</evidence>
<protein>
    <recommendedName>
        <fullName evidence="1">HNH nuclease domain-containing protein</fullName>
    </recommendedName>
</protein>
<organism evidence="2 3">
    <name type="scientific">Micromonospora andamanensis</name>
    <dbReference type="NCBI Taxonomy" id="1287068"/>
    <lineage>
        <taxon>Bacteria</taxon>
        <taxon>Bacillati</taxon>
        <taxon>Actinomycetota</taxon>
        <taxon>Actinomycetes</taxon>
        <taxon>Micromonosporales</taxon>
        <taxon>Micromonosporaceae</taxon>
        <taxon>Micromonospora</taxon>
    </lineage>
</organism>
<dbReference type="Proteomes" id="UP000647017">
    <property type="component" value="Unassembled WGS sequence"/>
</dbReference>
<dbReference type="SMART" id="SM00507">
    <property type="entry name" value="HNHc"/>
    <property type="match status" value="1"/>
</dbReference>
<proteinExistence type="predicted"/>
<dbReference type="EMBL" id="BOOZ01000062">
    <property type="protein sequence ID" value="GIJ12780.1"/>
    <property type="molecule type" value="Genomic_DNA"/>
</dbReference>
<evidence type="ECO:0000313" key="2">
    <source>
        <dbReference type="EMBL" id="GIJ12780.1"/>
    </source>
</evidence>
<comment type="caution">
    <text evidence="2">The sequence shown here is derived from an EMBL/GenBank/DDBJ whole genome shotgun (WGS) entry which is preliminary data.</text>
</comment>
<evidence type="ECO:0000259" key="1">
    <source>
        <dbReference type="SMART" id="SM00507"/>
    </source>
</evidence>
<feature type="domain" description="HNH nuclease" evidence="1">
    <location>
        <begin position="124"/>
        <end position="173"/>
    </location>
</feature>
<dbReference type="CDD" id="cd00085">
    <property type="entry name" value="HNHc"/>
    <property type="match status" value="1"/>
</dbReference>
<dbReference type="InterPro" id="IPR003615">
    <property type="entry name" value="HNH_nuc"/>
</dbReference>
<dbReference type="InterPro" id="IPR052892">
    <property type="entry name" value="NA-targeting_endonuclease"/>
</dbReference>
<reference evidence="2 3" key="1">
    <citation type="submission" date="2021-01" db="EMBL/GenBank/DDBJ databases">
        <title>Whole genome shotgun sequence of Verrucosispora andamanensis NBRC 109075.</title>
        <authorList>
            <person name="Komaki H."/>
            <person name="Tamura T."/>
        </authorList>
    </citation>
    <scope>NUCLEOTIDE SEQUENCE [LARGE SCALE GENOMIC DNA]</scope>
    <source>
        <strain evidence="2 3">NBRC 109075</strain>
    </source>
</reference>
<accession>A0ABQ4I4I0</accession>
<keyword evidence="3" id="KW-1185">Reference proteome</keyword>
<dbReference type="InterPro" id="IPR029471">
    <property type="entry name" value="HNH_5"/>
</dbReference>
<gene>
    <name evidence="2" type="ORF">Van01_59940</name>
</gene>
<dbReference type="Gene3D" id="1.10.30.50">
    <property type="match status" value="1"/>
</dbReference>
<name>A0ABQ4I4I0_9ACTN</name>
<sequence>MHSRVRSGTIGAADVGDPAGVDVVWGCARRRSAVASGKPLDREGDAMPDIRPTVGSGALVLNATYEPLCVVSVRRAAILVLSAKAVCVADGDGILHSARSALPVPSVVRLTRFVRVPYRTHVGLSRRAIFARDGWRCAYCRGPAETIDHVFPRSRGGRHAWENVVAACARCNHTKGDKTPAELGWRLHSLPTAPKGIAWRVLGHRAPDPRWADWLDLREPEAA</sequence>
<dbReference type="PANTHER" id="PTHR33877:SF2">
    <property type="entry name" value="OS07G0170200 PROTEIN"/>
    <property type="match status" value="1"/>
</dbReference>
<dbReference type="PANTHER" id="PTHR33877">
    <property type="entry name" value="SLL1193 PROTEIN"/>
    <property type="match status" value="1"/>
</dbReference>